<sequence>MSNMPHTSSKQSIDDVLGERVFLLNAPRLFEQRQQLESYATNQDEQLRLASSSAEQFFKPIKNVIPSLAQIDHQPLVLKEEYKVCNSVEKTFSRNGDKLVNGADQKAGKKTRSLWSYDNLLKILMLLLLLAIYVEVRKSDEPIVDAHSFGSFNNSFITSAVGYGSDTLMEKMSGVWQTYDSACQSAKLVYHRIRTALSLSPVIGIHATAAET</sequence>
<organism evidence="1">
    <name type="scientific">Hyposoter didymator</name>
    <name type="common">Parasitoid wasp</name>
    <name type="synonym">Ichneumon didymator</name>
    <dbReference type="NCBI Taxonomy" id="260305"/>
    <lineage>
        <taxon>Eukaryota</taxon>
        <taxon>Metazoa</taxon>
        <taxon>Ecdysozoa</taxon>
        <taxon>Arthropoda</taxon>
        <taxon>Hexapoda</taxon>
        <taxon>Insecta</taxon>
        <taxon>Pterygota</taxon>
        <taxon>Neoptera</taxon>
        <taxon>Endopterygota</taxon>
        <taxon>Hymenoptera</taxon>
        <taxon>Apocrita</taxon>
        <taxon>Ichneumonoidea</taxon>
        <taxon>Ichneumonidae</taxon>
        <taxon>Campopleginae</taxon>
        <taxon>Dusona group</taxon>
        <taxon>Hyposoter</taxon>
    </lineage>
</organism>
<proteinExistence type="predicted"/>
<gene>
    <name evidence="1" type="primary">U7</name>
</gene>
<reference evidence="1" key="1">
    <citation type="journal article" date="2010" name="PLoS Pathog.">
        <title>Analysis of virion structural components reveals vestiges of the ancestral ichnovirus genome.</title>
        <authorList>
            <person name="Volkoff A.-N."/>
            <person name="Jouan V."/>
            <person name="Urbach S."/>
            <person name="Samain S."/>
            <person name="Bergoin M."/>
            <person name="Wincker P."/>
            <person name="Demettre E."/>
            <person name="Cousserans F."/>
            <person name="Provost B."/>
            <person name="Coulibaly F."/>
            <person name="Legeai F."/>
            <person name="Beliveau C."/>
            <person name="Cusson M."/>
            <person name="Gyapay G."/>
            <person name="Drezen J.-M."/>
        </authorList>
    </citation>
    <scope>NUCLEOTIDE SEQUENCE</scope>
</reference>
<name>D7P5M9_HYPDD</name>
<accession>D7P5M9</accession>
<dbReference type="EMBL" id="GQ923582">
    <property type="protein sequence ID" value="ADI40463.1"/>
    <property type="molecule type" value="Genomic_DNA"/>
</dbReference>
<evidence type="ECO:0000313" key="1">
    <source>
        <dbReference type="EMBL" id="ADI40463.1"/>
    </source>
</evidence>
<protein>
    <submittedName>
        <fullName evidence="1">Uncharacterized protein U7</fullName>
    </submittedName>
</protein>
<dbReference type="AlphaFoldDB" id="D7P5M9"/>